<keyword evidence="2" id="KW-1185">Reference proteome</keyword>
<reference evidence="1" key="1">
    <citation type="submission" date="2020-10" db="EMBL/GenBank/DDBJ databases">
        <title>Chromosome-scale genome assembly of the Allis shad, Alosa alosa.</title>
        <authorList>
            <person name="Margot Z."/>
            <person name="Christophe K."/>
            <person name="Cabau C."/>
            <person name="Louis A."/>
            <person name="Berthelot C."/>
            <person name="Parey E."/>
            <person name="Roest Crollius H."/>
            <person name="Montfort J."/>
            <person name="Robinson-Rechavi M."/>
            <person name="Bucao C."/>
            <person name="Bouchez O."/>
            <person name="Gislard M."/>
            <person name="Lluch J."/>
            <person name="Milhes M."/>
            <person name="Lampietro C."/>
            <person name="Lopez Roques C."/>
            <person name="Donnadieu C."/>
            <person name="Braasch I."/>
            <person name="Desvignes T."/>
            <person name="Postlethwait J."/>
            <person name="Bobe J."/>
            <person name="Guiguen Y."/>
        </authorList>
    </citation>
    <scope>NUCLEOTIDE SEQUENCE</scope>
    <source>
        <strain evidence="1">M-15738</strain>
        <tissue evidence="1">Blood</tissue>
    </source>
</reference>
<organism evidence="1 2">
    <name type="scientific">Alosa alosa</name>
    <name type="common">allis shad</name>
    <dbReference type="NCBI Taxonomy" id="278164"/>
    <lineage>
        <taxon>Eukaryota</taxon>
        <taxon>Metazoa</taxon>
        <taxon>Chordata</taxon>
        <taxon>Craniata</taxon>
        <taxon>Vertebrata</taxon>
        <taxon>Euteleostomi</taxon>
        <taxon>Actinopterygii</taxon>
        <taxon>Neopterygii</taxon>
        <taxon>Teleostei</taxon>
        <taxon>Clupei</taxon>
        <taxon>Clupeiformes</taxon>
        <taxon>Clupeoidei</taxon>
        <taxon>Clupeidae</taxon>
        <taxon>Alosa</taxon>
    </lineage>
</organism>
<evidence type="ECO:0000313" key="2">
    <source>
        <dbReference type="Proteomes" id="UP000823561"/>
    </source>
</evidence>
<gene>
    <name evidence="1" type="ORF">AALO_G00150010</name>
</gene>
<comment type="caution">
    <text evidence="1">The sequence shown here is derived from an EMBL/GenBank/DDBJ whole genome shotgun (WGS) entry which is preliminary data.</text>
</comment>
<dbReference type="AlphaFoldDB" id="A0AAV6GE07"/>
<name>A0AAV6GE07_9TELE</name>
<sequence length="96" mass="10574">MTAYQHLRLETALNYVCARSREWLEMLRRRAKVCETSDANVTDHKTANGLFLSHPDTHQRAAYVVALSVPAEESAWSRGWPAAPGAVSCGESMAAV</sequence>
<dbReference type="Proteomes" id="UP000823561">
    <property type="component" value="Chromosome 11"/>
</dbReference>
<proteinExistence type="predicted"/>
<accession>A0AAV6GE07</accession>
<evidence type="ECO:0000313" key="1">
    <source>
        <dbReference type="EMBL" id="KAG5273314.1"/>
    </source>
</evidence>
<protein>
    <submittedName>
        <fullName evidence="1">Uncharacterized protein</fullName>
    </submittedName>
</protein>
<dbReference type="EMBL" id="JADWDJ010000011">
    <property type="protein sequence ID" value="KAG5273314.1"/>
    <property type="molecule type" value="Genomic_DNA"/>
</dbReference>